<dbReference type="Proteomes" id="UP000030663">
    <property type="component" value="Unassembled WGS sequence"/>
</dbReference>
<evidence type="ECO:0000256" key="1">
    <source>
        <dbReference type="SAM" id="Coils"/>
    </source>
</evidence>
<dbReference type="InterPro" id="IPR018247">
    <property type="entry name" value="EF_Hand_1_Ca_BS"/>
</dbReference>
<accession>X0B703</accession>
<dbReference type="GO" id="GO:0003677">
    <property type="term" value="F:DNA binding"/>
    <property type="evidence" value="ECO:0007669"/>
    <property type="project" value="UniProtKB-ARBA"/>
</dbReference>
<dbReference type="PANTHER" id="PTHR32114:SF2">
    <property type="entry name" value="ABC TRANSPORTER ABCH.3"/>
    <property type="match status" value="1"/>
</dbReference>
<gene>
    <name evidence="5" type="ORF">FOQG_17381</name>
</gene>
<dbReference type="Pfam" id="PF13476">
    <property type="entry name" value="AAA_23"/>
    <property type="match status" value="1"/>
</dbReference>
<dbReference type="HOGENOM" id="CLU_004981_0_0_1"/>
<dbReference type="InterPro" id="IPR029052">
    <property type="entry name" value="Metallo-depent_PP-like"/>
</dbReference>
<evidence type="ECO:0000259" key="4">
    <source>
        <dbReference type="Pfam" id="PF13476"/>
    </source>
</evidence>
<dbReference type="InterPro" id="IPR038729">
    <property type="entry name" value="Rad50/SbcC_AAA"/>
</dbReference>
<dbReference type="AlphaFoldDB" id="X0B703"/>
<dbReference type="EMBL" id="KI979373">
    <property type="protein sequence ID" value="EXK77915.1"/>
    <property type="molecule type" value="Genomic_DNA"/>
</dbReference>
<evidence type="ECO:0000313" key="6">
    <source>
        <dbReference type="Proteomes" id="UP000030663"/>
    </source>
</evidence>
<name>X0B703_FUSOX</name>
<dbReference type="PROSITE" id="PS00018">
    <property type="entry name" value="EF_HAND_1"/>
    <property type="match status" value="1"/>
</dbReference>
<feature type="domain" description="Calcineurin-like phosphoesterase" evidence="3">
    <location>
        <begin position="9"/>
        <end position="109"/>
    </location>
</feature>
<feature type="region of interest" description="Disordered" evidence="2">
    <location>
        <begin position="348"/>
        <end position="374"/>
    </location>
</feature>
<dbReference type="OrthoDB" id="18797at2759"/>
<dbReference type="InterPro" id="IPR027417">
    <property type="entry name" value="P-loop_NTPase"/>
</dbReference>
<dbReference type="SUPFAM" id="SSF56300">
    <property type="entry name" value="Metallo-dependent phosphatases"/>
    <property type="match status" value="1"/>
</dbReference>
<dbReference type="Gene3D" id="3.60.21.10">
    <property type="match status" value="1"/>
</dbReference>
<reference evidence="5 6" key="1">
    <citation type="submission" date="2011-11" db="EMBL/GenBank/DDBJ databases">
        <title>The Genome Sequence of Fusarium oxysporum PHW815.</title>
        <authorList>
            <consortium name="The Broad Institute Genome Sequencing Platform"/>
            <person name="Ma L.-J."/>
            <person name="Gale L.R."/>
            <person name="Schwartz D.C."/>
            <person name="Zhou S."/>
            <person name="Corby-Kistler H."/>
            <person name="Young S.K."/>
            <person name="Zeng Q."/>
            <person name="Gargeya S."/>
            <person name="Fitzgerald M."/>
            <person name="Haas B."/>
            <person name="Abouelleil A."/>
            <person name="Alvarado L."/>
            <person name="Arachchi H.M."/>
            <person name="Berlin A."/>
            <person name="Brown A."/>
            <person name="Chapman S.B."/>
            <person name="Chen Z."/>
            <person name="Dunbar C."/>
            <person name="Freedman E."/>
            <person name="Gearin G."/>
            <person name="Goldberg J."/>
            <person name="Griggs A."/>
            <person name="Gujja S."/>
            <person name="Heiman D."/>
            <person name="Howarth C."/>
            <person name="Larson L."/>
            <person name="Lui A."/>
            <person name="MacDonald P.J.P."/>
            <person name="Montmayeur A."/>
            <person name="Murphy C."/>
            <person name="Neiman D."/>
            <person name="Pearson M."/>
            <person name="Priest M."/>
            <person name="Roberts A."/>
            <person name="Saif S."/>
            <person name="Shea T."/>
            <person name="Shenoy N."/>
            <person name="Sisk P."/>
            <person name="Stolte C."/>
            <person name="Sykes S."/>
            <person name="Wortman J."/>
            <person name="Nusbaum C."/>
            <person name="Birren B."/>
        </authorList>
    </citation>
    <scope>NUCLEOTIDE SEQUENCE [LARGE SCALE GENOMIC DNA]</scope>
    <source>
        <strain evidence="5 6">54005</strain>
    </source>
</reference>
<dbReference type="InterPro" id="IPR004843">
    <property type="entry name" value="Calcineurin-like_PHP"/>
</dbReference>
<sequence length="1148" mass="127303">MQGPSASMMRWLLLSDLHFKHHDLDRVRQTAQWIVAEAERNQVSRAVVCGDLLTSRTMQPTHVLSACYRFISLLSDIVPRVHIVLGNHDLAYRRDYQTTALDALNIKHLSPYVSLHSIVAHHEWDGRRVLLLPFREEQNELTEAVAALGPNEASRTVAFAHLAINKAITQRHVVGAGVDNPRAANSITHRGLTGPNRFASLARTFTGHFHSHQTITQEQSDSRKVDLQGSVTYLGSPLQLNWADLYDEQRGVVLFDPETLEHELLINPHAVGYITADLQQVLSGQVDERAVTDKHVMLIGKLTHLKYVTARDKLTHLKYVTARDKLLSLGVRSVRSWTPMGLALHADRSSSGGLSASVPASDAAVQPLEEPTRDEADLAITTDGVSGSDPGSNPRSGKLDLAAEAREYAESLDLDESLLLRRDELVRVGQRMVQVSCEIIDQDGEDKINYRDFLDGSSQVVGTRTATELAGPSTHVFVAEPRILTITNFLGVQNTIKIDFRQDLPRGLTFLVGDNGSGKSTLVEAMAWCQFGRCIRGGLAANDVVNDNIGKDCSVKLEFANGYAIERYRKHKIHKNRAVISLYGESQPQLEHPDARTTQAAINELLGTDYETYVRTVVLSHESAASFLNSTPTQRRDLIEASLGLSMLDQCGHVSRLLLKDIDADMNNVEGKLEGLVRTIEYNERRLEDLNRTQKRLEDEAEEAVASLEATIQDHASKGTQAPELNMDFRVEILALQNQIYTEQENLQRLKSSYAQMQEQKHAESTSWPGWLQQQLSQIFEAMAATYPIGLRKPFHAIGTSILRVLLVTFRGVSRTFGIPEDRPRETTSTQNHDQETAISGLRRNIKTSTSRLQNLKHEEKLITNHAIMISEQLAQAIRAQKACEALQQQATIKQRDAATYKCLAETEQSSLYSLRLEHDALATRLQEHAANRELFVFWSSALAKRTCRASSSSSPSSTTKATVNFREHILVKSLSELNALLAQVLTVLYDDTRHAHMATGMLRSLFDAESADGMIDTSLSGSVLGPTLAVHPSLAYSKRSSGERKRVDLALFFALLQLARARSAHRAHYVLVDEVFDNLDRAGQAAVVTWCGVMSQTVVGWIVVITHSQSLVERDPGEDASEALVVGARMGQRGTELSVNGHRIGGD</sequence>
<keyword evidence="1" id="KW-0175">Coiled coil</keyword>
<dbReference type="GO" id="GO:0016887">
    <property type="term" value="F:ATP hydrolysis activity"/>
    <property type="evidence" value="ECO:0007669"/>
    <property type="project" value="InterPro"/>
</dbReference>
<protein>
    <submittedName>
        <fullName evidence="5">Uncharacterized protein</fullName>
    </submittedName>
</protein>
<dbReference type="Gene3D" id="3.40.50.300">
    <property type="entry name" value="P-loop containing nucleotide triphosphate hydrolases"/>
    <property type="match status" value="2"/>
</dbReference>
<dbReference type="GO" id="GO:0006302">
    <property type="term" value="P:double-strand break repair"/>
    <property type="evidence" value="ECO:0007669"/>
    <property type="project" value="InterPro"/>
</dbReference>
<feature type="coiled-coil region" evidence="1">
    <location>
        <begin position="839"/>
        <end position="890"/>
    </location>
</feature>
<feature type="domain" description="Rad50/SbcC-type AAA" evidence="4">
    <location>
        <begin position="484"/>
        <end position="713"/>
    </location>
</feature>
<organism evidence="5 6">
    <name type="scientific">Fusarium oxysporum f. sp. raphani 54005</name>
    <dbReference type="NCBI Taxonomy" id="1089458"/>
    <lineage>
        <taxon>Eukaryota</taxon>
        <taxon>Fungi</taxon>
        <taxon>Dikarya</taxon>
        <taxon>Ascomycota</taxon>
        <taxon>Pezizomycotina</taxon>
        <taxon>Sordariomycetes</taxon>
        <taxon>Hypocreomycetidae</taxon>
        <taxon>Hypocreales</taxon>
        <taxon>Nectriaceae</taxon>
        <taxon>Fusarium</taxon>
        <taxon>Fusarium oxysporum species complex</taxon>
    </lineage>
</organism>
<dbReference type="PANTHER" id="PTHR32114">
    <property type="entry name" value="ABC TRANSPORTER ABCH.3"/>
    <property type="match status" value="1"/>
</dbReference>
<evidence type="ECO:0000313" key="5">
    <source>
        <dbReference type="EMBL" id="EXK77915.1"/>
    </source>
</evidence>
<keyword evidence="6" id="KW-1185">Reference proteome</keyword>
<evidence type="ECO:0000259" key="3">
    <source>
        <dbReference type="Pfam" id="PF00149"/>
    </source>
</evidence>
<dbReference type="SUPFAM" id="SSF52540">
    <property type="entry name" value="P-loop containing nucleoside triphosphate hydrolases"/>
    <property type="match status" value="1"/>
</dbReference>
<proteinExistence type="predicted"/>
<dbReference type="Pfam" id="PF00149">
    <property type="entry name" value="Metallophos"/>
    <property type="match status" value="1"/>
</dbReference>
<evidence type="ECO:0000256" key="2">
    <source>
        <dbReference type="SAM" id="MobiDB-lite"/>
    </source>
</evidence>
<feature type="coiled-coil region" evidence="1">
    <location>
        <begin position="673"/>
        <end position="760"/>
    </location>
</feature>